<sequence length="164" mass="18508">MNVMHDPVLPGQESVWDYPRPAVAMATSRHIRIEHRGLTIADTRAAVRTLETSHPPSYYLPPTDIAMTMLRRSARQSFCEWKGEAVYYDLVLGDETIRDLAWSYPAPTPAFAILRDHLAFYAAPLDRCLVDDERVTPQPGGFYGGWITADLAGPFKGVPESRFW</sequence>
<organism evidence="2 3">
    <name type="scientific">Sphingomonas mollis</name>
    <dbReference type="NCBI Taxonomy" id="2795726"/>
    <lineage>
        <taxon>Bacteria</taxon>
        <taxon>Pseudomonadati</taxon>
        <taxon>Pseudomonadota</taxon>
        <taxon>Alphaproteobacteria</taxon>
        <taxon>Sphingomonadales</taxon>
        <taxon>Sphingomonadaceae</taxon>
        <taxon>Sphingomonas</taxon>
    </lineage>
</organism>
<feature type="domain" description="DUF427" evidence="1">
    <location>
        <begin position="31"/>
        <end position="122"/>
    </location>
</feature>
<proteinExistence type="predicted"/>
<dbReference type="Proteomes" id="UP000640426">
    <property type="component" value="Unassembled WGS sequence"/>
</dbReference>
<evidence type="ECO:0000313" key="2">
    <source>
        <dbReference type="EMBL" id="MBJ6121794.1"/>
    </source>
</evidence>
<dbReference type="Gene3D" id="2.170.150.40">
    <property type="entry name" value="Domain of unknown function (DUF427)"/>
    <property type="match status" value="1"/>
</dbReference>
<accession>A0ABS0XP25</accession>
<dbReference type="PANTHER" id="PTHR43058">
    <property type="entry name" value="SLR0655 PROTEIN"/>
    <property type="match status" value="1"/>
</dbReference>
<keyword evidence="3" id="KW-1185">Reference proteome</keyword>
<dbReference type="InterPro" id="IPR038694">
    <property type="entry name" value="DUF427_sf"/>
</dbReference>
<reference evidence="3" key="1">
    <citation type="submission" date="2020-12" db="EMBL/GenBank/DDBJ databases">
        <title>Hymenobacter sp.</title>
        <authorList>
            <person name="Kim M.K."/>
        </authorList>
    </citation>
    <scope>NUCLEOTIDE SEQUENCE [LARGE SCALE GENOMIC DNA]</scope>
    <source>
        <strain evidence="3">BT553</strain>
    </source>
</reference>
<comment type="caution">
    <text evidence="2">The sequence shown here is derived from an EMBL/GenBank/DDBJ whole genome shotgun (WGS) entry which is preliminary data.</text>
</comment>
<evidence type="ECO:0000259" key="1">
    <source>
        <dbReference type="Pfam" id="PF04248"/>
    </source>
</evidence>
<dbReference type="InterPro" id="IPR007361">
    <property type="entry name" value="DUF427"/>
</dbReference>
<protein>
    <submittedName>
        <fullName evidence="2">DUF427 domain-containing protein</fullName>
    </submittedName>
</protein>
<name>A0ABS0XP25_9SPHN</name>
<dbReference type="PANTHER" id="PTHR43058:SF1">
    <property type="entry name" value="DUF427 DOMAIN-CONTAINING PROTEIN"/>
    <property type="match status" value="1"/>
</dbReference>
<dbReference type="EMBL" id="JAELXS010000004">
    <property type="protein sequence ID" value="MBJ6121794.1"/>
    <property type="molecule type" value="Genomic_DNA"/>
</dbReference>
<dbReference type="Pfam" id="PF04248">
    <property type="entry name" value="NTP_transf_9"/>
    <property type="match status" value="1"/>
</dbReference>
<dbReference type="RefSeq" id="WP_199036955.1">
    <property type="nucleotide sequence ID" value="NZ_JAELXS010000004.1"/>
</dbReference>
<evidence type="ECO:0000313" key="3">
    <source>
        <dbReference type="Proteomes" id="UP000640426"/>
    </source>
</evidence>
<gene>
    <name evidence="2" type="ORF">JAO74_08320</name>
</gene>